<dbReference type="GO" id="GO:0006355">
    <property type="term" value="P:regulation of DNA-templated transcription"/>
    <property type="evidence" value="ECO:0007669"/>
    <property type="project" value="InterPro"/>
</dbReference>
<organism evidence="3 4">
    <name type="scientific">Mytilus coruscus</name>
    <name type="common">Sea mussel</name>
    <dbReference type="NCBI Taxonomy" id="42192"/>
    <lineage>
        <taxon>Eukaryota</taxon>
        <taxon>Metazoa</taxon>
        <taxon>Spiralia</taxon>
        <taxon>Lophotrochozoa</taxon>
        <taxon>Mollusca</taxon>
        <taxon>Bivalvia</taxon>
        <taxon>Autobranchia</taxon>
        <taxon>Pteriomorphia</taxon>
        <taxon>Mytilida</taxon>
        <taxon>Mytiloidea</taxon>
        <taxon>Mytilidae</taxon>
        <taxon>Mytilinae</taxon>
        <taxon>Mytilus</taxon>
    </lineage>
</organism>
<dbReference type="InterPro" id="IPR001315">
    <property type="entry name" value="CARD"/>
</dbReference>
<dbReference type="Proteomes" id="UP000507470">
    <property type="component" value="Unassembled WGS sequence"/>
</dbReference>
<proteinExistence type="predicted"/>
<gene>
    <name evidence="3" type="ORF">MCOR_40004</name>
</gene>
<dbReference type="GO" id="GO:0005634">
    <property type="term" value="C:nucleus"/>
    <property type="evidence" value="ECO:0007669"/>
    <property type="project" value="InterPro"/>
</dbReference>
<dbReference type="GO" id="GO:0042981">
    <property type="term" value="P:regulation of apoptotic process"/>
    <property type="evidence" value="ECO:0007669"/>
    <property type="project" value="InterPro"/>
</dbReference>
<dbReference type="GO" id="GO:0070513">
    <property type="term" value="F:death domain binding"/>
    <property type="evidence" value="ECO:0007669"/>
    <property type="project" value="InterPro"/>
</dbReference>
<evidence type="ECO:0000259" key="2">
    <source>
        <dbReference type="PROSITE" id="PS50209"/>
    </source>
</evidence>
<dbReference type="GO" id="GO:0002020">
    <property type="term" value="F:protease binding"/>
    <property type="evidence" value="ECO:0007669"/>
    <property type="project" value="InterPro"/>
</dbReference>
<protein>
    <recommendedName>
        <fullName evidence="2">CARD domain-containing protein</fullName>
    </recommendedName>
</protein>
<name>A0A6J8DFN0_MYTCO</name>
<sequence length="360" mass="41604">MNSVIVSGEFDVLKLSEADDEIFEDVMKKVGMAKRPLHVHQFKNTLLEWIKDPGKNENVPSYIRKADDVTLSPATARRLKLSSGSDIYSEPKRLIKDEYEQQTNQNVTPTSYKSEKKKIQPQQDTTPKQTERVAKDQTQHGLCLYYDDLLNITVLDKIVLDNLISSCILMIEDREEIIKPTTQRERNKVLLDILTERPYGTFQAFKDILKASDPHNSDVQELCCKMQCTESSDEQISCLDIHVEENAVKIQKNYKSLVHNIVSTTDVTDYLIGEDILQHEDREEICASGLTTNESNRRLLDKLLYKDRNAYFKFMEALMHADFKLMVHEVSNTEVTIQDKIFCQIGKYFSNKYIFLLEDS</sequence>
<dbReference type="InterPro" id="IPR006988">
    <property type="entry name" value="Nab_N"/>
</dbReference>
<dbReference type="SUPFAM" id="SSF47986">
    <property type="entry name" value="DEATH domain"/>
    <property type="match status" value="2"/>
</dbReference>
<dbReference type="EMBL" id="CACVKT020007223">
    <property type="protein sequence ID" value="CAC5406431.1"/>
    <property type="molecule type" value="Genomic_DNA"/>
</dbReference>
<evidence type="ECO:0000256" key="1">
    <source>
        <dbReference type="SAM" id="MobiDB-lite"/>
    </source>
</evidence>
<dbReference type="AlphaFoldDB" id="A0A6J8DFN0"/>
<feature type="domain" description="CARD" evidence="2">
    <location>
        <begin position="250"/>
        <end position="333"/>
    </location>
</feature>
<dbReference type="Gene3D" id="1.10.533.10">
    <property type="entry name" value="Death Domain, Fas"/>
    <property type="match status" value="2"/>
</dbReference>
<feature type="domain" description="CARD" evidence="2">
    <location>
        <begin position="159"/>
        <end position="215"/>
    </location>
</feature>
<dbReference type="GO" id="GO:0003712">
    <property type="term" value="F:transcription coregulator activity"/>
    <property type="evidence" value="ECO:0007669"/>
    <property type="project" value="InterPro"/>
</dbReference>
<evidence type="ECO:0000313" key="3">
    <source>
        <dbReference type="EMBL" id="CAC5406431.1"/>
    </source>
</evidence>
<feature type="region of interest" description="Disordered" evidence="1">
    <location>
        <begin position="100"/>
        <end position="133"/>
    </location>
</feature>
<accession>A0A6J8DFN0</accession>
<dbReference type="PANTHER" id="PTHR15034:SF5">
    <property type="entry name" value="DEATH DOMAIN-CONTAINING PROTEIN CRADD"/>
    <property type="match status" value="1"/>
</dbReference>
<dbReference type="PROSITE" id="PS50209">
    <property type="entry name" value="CARD"/>
    <property type="match status" value="2"/>
</dbReference>
<keyword evidence="4" id="KW-1185">Reference proteome</keyword>
<feature type="compositionally biased region" description="Polar residues" evidence="1">
    <location>
        <begin position="101"/>
        <end position="112"/>
    </location>
</feature>
<dbReference type="Pfam" id="PF00619">
    <property type="entry name" value="CARD"/>
    <property type="match status" value="2"/>
</dbReference>
<dbReference type="Pfam" id="PF04904">
    <property type="entry name" value="SAM_NCD1"/>
    <property type="match status" value="1"/>
</dbReference>
<dbReference type="InterPro" id="IPR011029">
    <property type="entry name" value="DEATH-like_dom_sf"/>
</dbReference>
<evidence type="ECO:0000313" key="4">
    <source>
        <dbReference type="Proteomes" id="UP000507470"/>
    </source>
</evidence>
<dbReference type="CDD" id="cd01671">
    <property type="entry name" value="CARD"/>
    <property type="match status" value="2"/>
</dbReference>
<dbReference type="InterPro" id="IPR037939">
    <property type="entry name" value="CRADD"/>
</dbReference>
<dbReference type="OrthoDB" id="10398122at2759"/>
<dbReference type="PANTHER" id="PTHR15034">
    <property type="entry name" value="DEATH DOMAIN-CONTAINING PROTEIN CRADD"/>
    <property type="match status" value="1"/>
</dbReference>
<reference evidence="3 4" key="1">
    <citation type="submission" date="2020-06" db="EMBL/GenBank/DDBJ databases">
        <authorList>
            <person name="Li R."/>
            <person name="Bekaert M."/>
        </authorList>
    </citation>
    <scope>NUCLEOTIDE SEQUENCE [LARGE SCALE GENOMIC DNA]</scope>
    <source>
        <strain evidence="4">wild</strain>
    </source>
</reference>